<feature type="transmembrane region" description="Helical" evidence="10">
    <location>
        <begin position="206"/>
        <end position="224"/>
    </location>
</feature>
<keyword evidence="5 9" id="KW-0479">Metal-binding</keyword>
<accession>A0ABQ0PVD6</accession>
<proteinExistence type="predicted"/>
<feature type="signal peptide" evidence="11">
    <location>
        <begin position="1"/>
        <end position="24"/>
    </location>
</feature>
<keyword evidence="6 10" id="KW-1133">Transmembrane helix</keyword>
<dbReference type="PANTHER" id="PTHR10266">
    <property type="entry name" value="CYTOCHROME C1"/>
    <property type="match status" value="1"/>
</dbReference>
<evidence type="ECO:0000256" key="9">
    <source>
        <dbReference type="PROSITE-ProRule" id="PRU00433"/>
    </source>
</evidence>
<dbReference type="Pfam" id="PF02167">
    <property type="entry name" value="Cytochrom_C1"/>
    <property type="match status" value="1"/>
</dbReference>
<dbReference type="InterPro" id="IPR002326">
    <property type="entry name" value="Cyt_c1"/>
</dbReference>
<feature type="domain" description="Cytochrome c" evidence="12">
    <location>
        <begin position="26"/>
        <end position="196"/>
    </location>
</feature>
<dbReference type="EMBL" id="BAPV01000001">
    <property type="protein sequence ID" value="GBQ82584.1"/>
    <property type="molecule type" value="Genomic_DNA"/>
</dbReference>
<evidence type="ECO:0000256" key="5">
    <source>
        <dbReference type="ARBA" id="ARBA00022723"/>
    </source>
</evidence>
<dbReference type="PRINTS" id="PR00603">
    <property type="entry name" value="CYTOCHROMEC1"/>
</dbReference>
<evidence type="ECO:0000256" key="11">
    <source>
        <dbReference type="SAM" id="SignalP"/>
    </source>
</evidence>
<evidence type="ECO:0000259" key="12">
    <source>
        <dbReference type="PROSITE" id="PS51007"/>
    </source>
</evidence>
<dbReference type="PANTHER" id="PTHR10266:SF3">
    <property type="entry name" value="CYTOCHROME C1, HEME PROTEIN, MITOCHONDRIAL"/>
    <property type="match status" value="1"/>
</dbReference>
<dbReference type="InterPro" id="IPR036909">
    <property type="entry name" value="Cyt_c-like_dom_sf"/>
</dbReference>
<sequence>MKRIFFPAFLAFLATGICKNAALADTPQQRGFQVYRQVCSTCHSLDQVRFADLSGIGLSVADIKAYAASRQVPDGVDDDGDPKTRPAHLSDLIGSPYPNEAMARMANHGDLPPDFSRLAMTEEGGAARIETILRSYAPKPADLVLPPGSYYNTAFAQNHIGMPPPLHDGQVKYVDGTAATLPQMAQDVSAYLDWVAHPHSMERTHIGLGVLAYLAVLTVLLAIMKRRVWKRVKGTGS</sequence>
<keyword evidence="8 10" id="KW-0472">Membrane</keyword>
<keyword evidence="14" id="KW-1185">Reference proteome</keyword>
<dbReference type="Gene3D" id="1.20.5.100">
    <property type="entry name" value="Cytochrome c1, transmembrane anchor, C-terminal"/>
    <property type="match status" value="1"/>
</dbReference>
<dbReference type="SUPFAM" id="SSF46626">
    <property type="entry name" value="Cytochrome c"/>
    <property type="match status" value="1"/>
</dbReference>
<evidence type="ECO:0000256" key="4">
    <source>
        <dbReference type="ARBA" id="ARBA00022692"/>
    </source>
</evidence>
<evidence type="ECO:0000256" key="1">
    <source>
        <dbReference type="ARBA" id="ARBA00004370"/>
    </source>
</evidence>
<evidence type="ECO:0000313" key="14">
    <source>
        <dbReference type="Proteomes" id="UP001062776"/>
    </source>
</evidence>
<dbReference type="InterPro" id="IPR009056">
    <property type="entry name" value="Cyt_c-like_dom"/>
</dbReference>
<name>A0ABQ0PVD6_9PROT</name>
<evidence type="ECO:0000256" key="3">
    <source>
        <dbReference type="ARBA" id="ARBA00022617"/>
    </source>
</evidence>
<dbReference type="Proteomes" id="UP001062776">
    <property type="component" value="Unassembled WGS sequence"/>
</dbReference>
<feature type="chain" id="PRO_5046102702" description="Cytochrome c1" evidence="11">
    <location>
        <begin position="25"/>
        <end position="237"/>
    </location>
</feature>
<dbReference type="PROSITE" id="PS51007">
    <property type="entry name" value="CYTC"/>
    <property type="match status" value="1"/>
</dbReference>
<reference evidence="13" key="1">
    <citation type="submission" date="2013-04" db="EMBL/GenBank/DDBJ databases">
        <title>The genome sequencing project of 58 acetic acid bacteria.</title>
        <authorList>
            <person name="Okamoto-Kainuma A."/>
            <person name="Ishikawa M."/>
            <person name="Umino S."/>
            <person name="Koizumi Y."/>
            <person name="Shiwa Y."/>
            <person name="Yoshikawa H."/>
            <person name="Matsutani M."/>
            <person name="Matsushita K."/>
        </authorList>
    </citation>
    <scope>NUCLEOTIDE SEQUENCE</scope>
    <source>
        <strain evidence="13">NRIC 0535</strain>
    </source>
</reference>
<keyword evidence="4 10" id="KW-0812">Transmembrane</keyword>
<evidence type="ECO:0000256" key="2">
    <source>
        <dbReference type="ARBA" id="ARBA00016165"/>
    </source>
</evidence>
<keyword evidence="3 9" id="KW-0349">Heme</keyword>
<dbReference type="RefSeq" id="WP_264813843.1">
    <property type="nucleotide sequence ID" value="NZ_BAPV01000001.1"/>
</dbReference>
<evidence type="ECO:0000256" key="10">
    <source>
        <dbReference type="SAM" id="Phobius"/>
    </source>
</evidence>
<keyword evidence="7 9" id="KW-0408">Iron</keyword>
<comment type="caution">
    <text evidence="13">The sequence shown here is derived from an EMBL/GenBank/DDBJ whole genome shotgun (WGS) entry which is preliminary data.</text>
</comment>
<comment type="subcellular location">
    <subcellularLocation>
        <location evidence="1">Membrane</location>
    </subcellularLocation>
</comment>
<evidence type="ECO:0000256" key="8">
    <source>
        <dbReference type="ARBA" id="ARBA00023136"/>
    </source>
</evidence>
<organism evidence="13 14">
    <name type="scientific">Asaia krungthepensis NRIC 0535</name>
    <dbReference type="NCBI Taxonomy" id="1307925"/>
    <lineage>
        <taxon>Bacteria</taxon>
        <taxon>Pseudomonadati</taxon>
        <taxon>Pseudomonadota</taxon>
        <taxon>Alphaproteobacteria</taxon>
        <taxon>Acetobacterales</taxon>
        <taxon>Acetobacteraceae</taxon>
        <taxon>Asaia</taxon>
    </lineage>
</organism>
<protein>
    <recommendedName>
        <fullName evidence="2">Cytochrome c1</fullName>
    </recommendedName>
</protein>
<dbReference type="Gene3D" id="1.10.760.10">
    <property type="entry name" value="Cytochrome c-like domain"/>
    <property type="match status" value="1"/>
</dbReference>
<evidence type="ECO:0000313" key="13">
    <source>
        <dbReference type="EMBL" id="GBQ82584.1"/>
    </source>
</evidence>
<keyword evidence="11" id="KW-0732">Signal</keyword>
<gene>
    <name evidence="13" type="ORF">AA0535_0023</name>
</gene>
<evidence type="ECO:0000256" key="6">
    <source>
        <dbReference type="ARBA" id="ARBA00022989"/>
    </source>
</evidence>
<evidence type="ECO:0000256" key="7">
    <source>
        <dbReference type="ARBA" id="ARBA00023004"/>
    </source>
</evidence>